<evidence type="ECO:0008006" key="4">
    <source>
        <dbReference type="Google" id="ProtNLM"/>
    </source>
</evidence>
<protein>
    <recommendedName>
        <fullName evidence="4">DUF222 domain-containing protein</fullName>
    </recommendedName>
</protein>
<organism evidence="2 3">
    <name type="scientific">Curtobacterium caseinilyticum</name>
    <dbReference type="NCBI Taxonomy" id="3055137"/>
    <lineage>
        <taxon>Bacteria</taxon>
        <taxon>Bacillati</taxon>
        <taxon>Actinomycetota</taxon>
        <taxon>Actinomycetes</taxon>
        <taxon>Micrococcales</taxon>
        <taxon>Microbacteriaceae</taxon>
        <taxon>Curtobacterium</taxon>
    </lineage>
</organism>
<proteinExistence type="predicted"/>
<keyword evidence="3" id="KW-1185">Reference proteome</keyword>
<sequence length="271" mass="29439">MTESDQSHESWQQRVTRMAETTDQWSIRTNDAPPILPGSALGGDDHPGLHVSGIAWYAIVVAVEHLEFTFSAMRATGTLYPTAQMTALRTALLTGSQAVWVLAPTLRAERRAHAMRLQMQDSRDELAMVRGLSALDATQAALRAETEANLEQRQVDRKNVATKLALPSSAVAKLNNTDVIAKASSFVHPEGNQTLNSGVSLLWRMGSAAAHGQRSYAVTRAGRNERRTDVRDTIVELRGDLARDIGPSAAAAVLTVSEAFRLFDLRNGGAR</sequence>
<evidence type="ECO:0000313" key="2">
    <source>
        <dbReference type="EMBL" id="MDM7892222.1"/>
    </source>
</evidence>
<name>A0ABT7TRI7_9MICO</name>
<dbReference type="Proteomes" id="UP001236404">
    <property type="component" value="Unassembled WGS sequence"/>
</dbReference>
<dbReference type="RefSeq" id="WP_289473920.1">
    <property type="nucleotide sequence ID" value="NZ_JAUCMN010000007.1"/>
</dbReference>
<feature type="compositionally biased region" description="Polar residues" evidence="1">
    <location>
        <begin position="9"/>
        <end position="28"/>
    </location>
</feature>
<accession>A0ABT7TRI7</accession>
<evidence type="ECO:0000256" key="1">
    <source>
        <dbReference type="SAM" id="MobiDB-lite"/>
    </source>
</evidence>
<feature type="region of interest" description="Disordered" evidence="1">
    <location>
        <begin position="1"/>
        <end position="28"/>
    </location>
</feature>
<gene>
    <name evidence="2" type="ORF">QUG93_11035</name>
</gene>
<reference evidence="2 3" key="1">
    <citation type="submission" date="2023-06" db="EMBL/GenBank/DDBJ databases">
        <authorList>
            <person name="Feng G."/>
            <person name="Li J."/>
            <person name="Zhu H."/>
        </authorList>
    </citation>
    <scope>NUCLEOTIDE SEQUENCE [LARGE SCALE GENOMIC DNA]</scope>
    <source>
        <strain evidence="2 3">RHCKG28</strain>
    </source>
</reference>
<evidence type="ECO:0000313" key="3">
    <source>
        <dbReference type="Proteomes" id="UP001236404"/>
    </source>
</evidence>
<comment type="caution">
    <text evidence="2">The sequence shown here is derived from an EMBL/GenBank/DDBJ whole genome shotgun (WGS) entry which is preliminary data.</text>
</comment>
<dbReference type="EMBL" id="JAUCMN010000007">
    <property type="protein sequence ID" value="MDM7892222.1"/>
    <property type="molecule type" value="Genomic_DNA"/>
</dbReference>